<evidence type="ECO:0000256" key="1">
    <source>
        <dbReference type="ARBA" id="ARBA00004141"/>
    </source>
</evidence>
<feature type="region of interest" description="Disordered" evidence="7">
    <location>
        <begin position="577"/>
        <end position="649"/>
    </location>
</feature>
<accession>A0AAD5S8F5</accession>
<keyword evidence="3 8" id="KW-0812">Transmembrane</keyword>
<feature type="transmembrane region" description="Helical" evidence="8">
    <location>
        <begin position="484"/>
        <end position="517"/>
    </location>
</feature>
<name>A0AAD5S8F5_9FUNG</name>
<feature type="compositionally biased region" description="Basic and acidic residues" evidence="7">
    <location>
        <begin position="204"/>
        <end position="218"/>
    </location>
</feature>
<dbReference type="EMBL" id="JADGJD010001000">
    <property type="protein sequence ID" value="KAJ3047245.1"/>
    <property type="molecule type" value="Genomic_DNA"/>
</dbReference>
<evidence type="ECO:0000313" key="10">
    <source>
        <dbReference type="EMBL" id="KAJ3047245.1"/>
    </source>
</evidence>
<comment type="similarity">
    <text evidence="2">Belongs to the TMCO4 family.</text>
</comment>
<evidence type="ECO:0000256" key="7">
    <source>
        <dbReference type="SAM" id="MobiDB-lite"/>
    </source>
</evidence>
<feature type="domain" description="Chromatin assembly factor 1 p150 subunit acidic region" evidence="9">
    <location>
        <begin position="1090"/>
        <end position="1211"/>
    </location>
</feature>
<dbReference type="Pfam" id="PF11600">
    <property type="entry name" value="CAF1A_acidic"/>
    <property type="match status" value="1"/>
</dbReference>
<feature type="region of interest" description="Disordered" evidence="7">
    <location>
        <begin position="130"/>
        <end position="249"/>
    </location>
</feature>
<feature type="region of interest" description="Disordered" evidence="7">
    <location>
        <begin position="665"/>
        <end position="781"/>
    </location>
</feature>
<feature type="compositionally biased region" description="Polar residues" evidence="7">
    <location>
        <begin position="1291"/>
        <end position="1300"/>
    </location>
</feature>
<feature type="region of interest" description="Disordered" evidence="7">
    <location>
        <begin position="1258"/>
        <end position="1317"/>
    </location>
</feature>
<evidence type="ECO:0000256" key="4">
    <source>
        <dbReference type="ARBA" id="ARBA00022989"/>
    </source>
</evidence>
<feature type="region of interest" description="Disordered" evidence="7">
    <location>
        <begin position="1"/>
        <end position="112"/>
    </location>
</feature>
<dbReference type="GO" id="GO:0016020">
    <property type="term" value="C:membrane"/>
    <property type="evidence" value="ECO:0007669"/>
    <property type="project" value="UniProtKB-SubCell"/>
</dbReference>
<feature type="transmembrane region" description="Helical" evidence="8">
    <location>
        <begin position="529"/>
        <end position="549"/>
    </location>
</feature>
<organism evidence="10 11">
    <name type="scientific">Rhizophlyctis rosea</name>
    <dbReference type="NCBI Taxonomy" id="64517"/>
    <lineage>
        <taxon>Eukaryota</taxon>
        <taxon>Fungi</taxon>
        <taxon>Fungi incertae sedis</taxon>
        <taxon>Chytridiomycota</taxon>
        <taxon>Chytridiomycota incertae sedis</taxon>
        <taxon>Chytridiomycetes</taxon>
        <taxon>Rhizophlyctidales</taxon>
        <taxon>Rhizophlyctidaceae</taxon>
        <taxon>Rhizophlyctis</taxon>
    </lineage>
</organism>
<dbReference type="PANTHER" id="PTHR17920:SF3">
    <property type="entry name" value="TRANSMEMBRANE AND COILED-COIL DOMAIN-CONTAINING PROTEIN 4"/>
    <property type="match status" value="1"/>
</dbReference>
<keyword evidence="11" id="KW-1185">Reference proteome</keyword>
<proteinExistence type="inferred from homology"/>
<dbReference type="InterPro" id="IPR029024">
    <property type="entry name" value="TerB-like"/>
</dbReference>
<feature type="coiled-coil region" evidence="6">
    <location>
        <begin position="352"/>
        <end position="379"/>
    </location>
</feature>
<feature type="compositionally biased region" description="Low complexity" evidence="7">
    <location>
        <begin position="1204"/>
        <end position="1221"/>
    </location>
</feature>
<dbReference type="SUPFAM" id="SSF53474">
    <property type="entry name" value="alpha/beta-Hydrolases"/>
    <property type="match status" value="1"/>
</dbReference>
<feature type="non-terminal residue" evidence="10">
    <location>
        <position position="1371"/>
    </location>
</feature>
<evidence type="ECO:0000256" key="3">
    <source>
        <dbReference type="ARBA" id="ARBA00022692"/>
    </source>
</evidence>
<evidence type="ECO:0000313" key="11">
    <source>
        <dbReference type="Proteomes" id="UP001212841"/>
    </source>
</evidence>
<comment type="caution">
    <text evidence="10">The sequence shown here is derived from an EMBL/GenBank/DDBJ whole genome shotgun (WGS) entry which is preliminary data.</text>
</comment>
<keyword evidence="6" id="KW-0175">Coiled coil</keyword>
<dbReference type="InterPro" id="IPR029058">
    <property type="entry name" value="AB_hydrolase_fold"/>
</dbReference>
<feature type="compositionally biased region" description="Basic and acidic residues" evidence="7">
    <location>
        <begin position="665"/>
        <end position="676"/>
    </location>
</feature>
<protein>
    <recommendedName>
        <fullName evidence="9">Chromatin assembly factor 1 p150 subunit acidic region domain-containing protein</fullName>
    </recommendedName>
</protein>
<comment type="subcellular location">
    <subcellularLocation>
        <location evidence="1">Membrane</location>
        <topology evidence="1">Multi-pass membrane protein</topology>
    </subcellularLocation>
</comment>
<feature type="compositionally biased region" description="Basic and acidic residues" evidence="7">
    <location>
        <begin position="1281"/>
        <end position="1290"/>
    </location>
</feature>
<dbReference type="Proteomes" id="UP001212841">
    <property type="component" value="Unassembled WGS sequence"/>
</dbReference>
<feature type="region of interest" description="Disordered" evidence="7">
    <location>
        <begin position="1131"/>
        <end position="1225"/>
    </location>
</feature>
<feature type="compositionally biased region" description="Basic and acidic residues" evidence="7">
    <location>
        <begin position="594"/>
        <end position="636"/>
    </location>
</feature>
<dbReference type="InterPro" id="IPR007941">
    <property type="entry name" value="DUF726"/>
</dbReference>
<keyword evidence="5 8" id="KW-0472">Membrane</keyword>
<feature type="compositionally biased region" description="Low complexity" evidence="7">
    <location>
        <begin position="167"/>
        <end position="191"/>
    </location>
</feature>
<feature type="compositionally biased region" description="Basic and acidic residues" evidence="7">
    <location>
        <begin position="1131"/>
        <end position="1190"/>
    </location>
</feature>
<evidence type="ECO:0000259" key="9">
    <source>
        <dbReference type="Pfam" id="PF11600"/>
    </source>
</evidence>
<evidence type="ECO:0000256" key="5">
    <source>
        <dbReference type="ARBA" id="ARBA00023136"/>
    </source>
</evidence>
<dbReference type="SUPFAM" id="SSF158682">
    <property type="entry name" value="TerB-like"/>
    <property type="match status" value="1"/>
</dbReference>
<dbReference type="Pfam" id="PF05277">
    <property type="entry name" value="DUF726"/>
    <property type="match status" value="2"/>
</dbReference>
<keyword evidence="4 8" id="KW-1133">Transmembrane helix</keyword>
<evidence type="ECO:0000256" key="6">
    <source>
        <dbReference type="SAM" id="Coils"/>
    </source>
</evidence>
<sequence length="1371" mass="149679">METEEVDLGATHAKEQEGGARKLSLGQVRIGVNGDESGSFALKSGDEYAGENSPLSPASTLPDRTARASFLSSASTIPIGVGQQDDGDDEGGDIGTFGKSHDAGMPNADIHNWLQSSQTDLTDVRLEDITPTQNTSTKHDDGAESDADSTGAVGSDREFVEAPEVPTPDITSPTLSTPTTSTPTEPSTTTPRVRDSLSPQSDYPRGRDFAGHRPRSYDGRSFSGPIATARAPSPVRTEYGGEDDDNASVRTDMTSRTLRANRPQPVTKSRKIANIQNVFTESQKIAYVGLCYLSIMHFRSTRLQGMKKATQAYDEWAKQFMERLYIYLDVMDEERVMIKNLSEHGLVPADLSQNLINDAKKAAIAITELEERRQKAEQEALDQGLPLDLANVDETIVEADAPSDIRYTILSHLFILCISDGTYDARSRAMLRAVANFMEVPWLDVVKLEMTIADQLRIHDDAEHVQGDMQLVEERNKMGSKQRWLFTGLATLAGGAVIGLTAGLAAPLIAGGIGIALTTFGVSGASTVLASSGALALITTGGVLTGGGMGGTKMLKRTRGISQFEFLPIEEAMEKIEKSKEERRTQRRKRRRREAREKLQQKMDEGKTLEQAKKELKEEGADSPLHGEEDGRRTPEEVTIEDVDPPTKKKHAMLASWVQDTETHRQSMSLERHEPTKLAPAVPERPAFLLKRASGSAEQISLKDRAGSLTPPDTPNSTGTPVWRKGPAGSMVLSTEGASPPASEPEKPAEILWESGHASSEDGDNVQNSGPDLDRSTASDAQTTITKLSDFDDTITNDGTDIMFDDLQSTVAGDNPAEDDEGFRFKELEGPPKAKQTNVVVTLAGWITYGFDDHTLPFSTLESNIAGDQYSLIWETDTLQELGSALKLLVGEVASFVFTQGLQATVLSALMAGLAGPLWVMKLSYLVDNPWGNGLTKANKAGKVLADTLMQNSQGSRPVTLIGFSLGARVIYHCLLELANKGAHGIVEEAYLFGCPVMATKKEWEQISSVVSGRVVNGYCSNDMVLGVLYRASMALWKDVAGLRPVEGVPGIENIALDDVIKGHLDYRLCMPKVLEKCGFSVTRDYFDDEDEEEEKERLEIEEERKREKEERLRAKEERLKKKQAEYEEKVRKKAEDVERKKKEKEEVMRKKEEARVKAEEERKRKEAEKAVKKEAERVAKEAAAKEAASKRSSSGWFGRKKTSAVSAATPTTPTSAPGTPQEEVVDEFWMPREIKSTMPTLVVPKEIQSTLPPLVISMEGSGEDTDSGSGADNVEESELEDTHREEENTTNHASMSSLDIASASIEPDLAEAEAEMQDAAAEVERAKKEVAEAVGVVASLDVQKFRMLEVVGTGESLEDLIRAGGVEVVG</sequence>
<reference evidence="10" key="1">
    <citation type="submission" date="2020-05" db="EMBL/GenBank/DDBJ databases">
        <title>Phylogenomic resolution of chytrid fungi.</title>
        <authorList>
            <person name="Stajich J.E."/>
            <person name="Amses K."/>
            <person name="Simmons R."/>
            <person name="Seto K."/>
            <person name="Myers J."/>
            <person name="Bonds A."/>
            <person name="Quandt C.A."/>
            <person name="Barry K."/>
            <person name="Liu P."/>
            <person name="Grigoriev I."/>
            <person name="Longcore J.E."/>
            <person name="James T.Y."/>
        </authorList>
    </citation>
    <scope>NUCLEOTIDE SEQUENCE</scope>
    <source>
        <strain evidence="10">JEL0318</strain>
    </source>
</reference>
<evidence type="ECO:0000256" key="2">
    <source>
        <dbReference type="ARBA" id="ARBA00009824"/>
    </source>
</evidence>
<dbReference type="PANTHER" id="PTHR17920">
    <property type="entry name" value="TRANSMEMBRANE AND COILED-COIL DOMAIN-CONTAINING PROTEIN 4 TMCO4"/>
    <property type="match status" value="1"/>
</dbReference>
<gene>
    <name evidence="10" type="ORF">HK097_000101</name>
</gene>
<evidence type="ECO:0000256" key="8">
    <source>
        <dbReference type="SAM" id="Phobius"/>
    </source>
</evidence>
<dbReference type="InterPro" id="IPR021644">
    <property type="entry name" value="CAF-1_p150_acidic"/>
</dbReference>